<evidence type="ECO:0000313" key="1">
    <source>
        <dbReference type="EMBL" id="AMW07037.1"/>
    </source>
</evidence>
<gene>
    <name evidence="1" type="ORF">GEMMAAP_19425</name>
</gene>
<protein>
    <recommendedName>
        <fullName evidence="3">Plasmid maintenance system killer protein</fullName>
    </recommendedName>
</protein>
<dbReference type="InterPro" id="IPR035093">
    <property type="entry name" value="RelE/ParE_toxin_dom_sf"/>
</dbReference>
<evidence type="ECO:0000313" key="2">
    <source>
        <dbReference type="Proteomes" id="UP000076404"/>
    </source>
</evidence>
<name>A0A143BPM8_9BACT</name>
<sequence length="96" mass="10819">MIQSFLDQATADLFAGKRTKANRHAVALWSVARRKLSALDAAVILGDLRSPPGNQLEPLKGDRKGQHSIRVNDQYRLCFVWTAEGPARVEFTDYHR</sequence>
<keyword evidence="2" id="KW-1185">Reference proteome</keyword>
<dbReference type="eggNOG" id="COG3549">
    <property type="taxonomic scope" value="Bacteria"/>
</dbReference>
<accession>A0A143BPM8</accession>
<reference evidence="1 2" key="1">
    <citation type="journal article" date="2014" name="Proc. Natl. Acad. Sci. U.S.A.">
        <title>Functional type 2 photosynthetic reaction centers found in the rare bacterial phylum Gemmatimonadetes.</title>
        <authorList>
            <person name="Zeng Y."/>
            <person name="Feng F."/>
            <person name="Medova H."/>
            <person name="Dean J."/>
            <person name="Koblizek M."/>
        </authorList>
    </citation>
    <scope>NUCLEOTIDE SEQUENCE [LARGE SCALE GENOMIC DNA]</scope>
    <source>
        <strain evidence="1 2">AP64</strain>
    </source>
</reference>
<dbReference type="SUPFAM" id="SSF143011">
    <property type="entry name" value="RelE-like"/>
    <property type="match status" value="1"/>
</dbReference>
<dbReference type="KEGG" id="gph:GEMMAAP_19425"/>
<organism evidence="1 2">
    <name type="scientific">Gemmatimonas phototrophica</name>
    <dbReference type="NCBI Taxonomy" id="1379270"/>
    <lineage>
        <taxon>Bacteria</taxon>
        <taxon>Pseudomonadati</taxon>
        <taxon>Gemmatimonadota</taxon>
        <taxon>Gemmatimonadia</taxon>
        <taxon>Gemmatimonadales</taxon>
        <taxon>Gemmatimonadaceae</taxon>
        <taxon>Gemmatimonas</taxon>
    </lineage>
</organism>
<dbReference type="EMBL" id="CP011454">
    <property type="protein sequence ID" value="AMW07037.1"/>
    <property type="molecule type" value="Genomic_DNA"/>
</dbReference>
<proteinExistence type="predicted"/>
<dbReference type="PANTHER" id="PTHR40266">
    <property type="entry name" value="TOXIN HIGB-1"/>
    <property type="match status" value="1"/>
</dbReference>
<dbReference type="Proteomes" id="UP000076404">
    <property type="component" value="Chromosome"/>
</dbReference>
<dbReference type="PANTHER" id="PTHR40266:SF2">
    <property type="entry name" value="TOXIN HIGB-1"/>
    <property type="match status" value="1"/>
</dbReference>
<evidence type="ECO:0008006" key="3">
    <source>
        <dbReference type="Google" id="ProtNLM"/>
    </source>
</evidence>
<dbReference type="Pfam" id="PF05015">
    <property type="entry name" value="HigB-like_toxin"/>
    <property type="match status" value="1"/>
</dbReference>
<dbReference type="RefSeq" id="WP_026848868.1">
    <property type="nucleotide sequence ID" value="NZ_CP011454.1"/>
</dbReference>
<reference evidence="1 2" key="2">
    <citation type="journal article" date="2016" name="Environ. Microbiol. Rep.">
        <title>Metagenomic evidence for the presence of phototrophic Gemmatimonadetes bacteria in diverse environments.</title>
        <authorList>
            <person name="Zeng Y."/>
            <person name="Baumbach J."/>
            <person name="Barbosa E.G."/>
            <person name="Azevedo V."/>
            <person name="Zhang C."/>
            <person name="Koblizek M."/>
        </authorList>
    </citation>
    <scope>NUCLEOTIDE SEQUENCE [LARGE SCALE GENOMIC DNA]</scope>
    <source>
        <strain evidence="1 2">AP64</strain>
    </source>
</reference>
<dbReference type="STRING" id="1379270.GEMMAAP_19425"/>
<dbReference type="AlphaFoldDB" id="A0A143BPM8"/>
<dbReference type="Gene3D" id="3.30.2310.20">
    <property type="entry name" value="RelE-like"/>
    <property type="match status" value="1"/>
</dbReference>
<dbReference type="InterPro" id="IPR007711">
    <property type="entry name" value="HigB-1"/>
</dbReference>